<dbReference type="SUPFAM" id="SSF56300">
    <property type="entry name" value="Metallo-dependent phosphatases"/>
    <property type="match status" value="1"/>
</dbReference>
<feature type="transmembrane region" description="Helical" evidence="3">
    <location>
        <begin position="108"/>
        <end position="128"/>
    </location>
</feature>
<evidence type="ECO:0000256" key="1">
    <source>
        <dbReference type="ARBA" id="ARBA00022723"/>
    </source>
</evidence>
<dbReference type="Gene3D" id="3.60.21.10">
    <property type="match status" value="1"/>
</dbReference>
<keyword evidence="3" id="KW-1133">Transmembrane helix</keyword>
<name>A0A0R0DZK7_9GAMM</name>
<evidence type="ECO:0000256" key="3">
    <source>
        <dbReference type="SAM" id="Phobius"/>
    </source>
</evidence>
<keyword evidence="1" id="KW-0479">Metal-binding</keyword>
<dbReference type="AlphaFoldDB" id="A0A0R0DZK7"/>
<dbReference type="PATRIC" id="fig|659018.3.peg.2841"/>
<keyword evidence="3" id="KW-0472">Membrane</keyword>
<feature type="domain" description="Calcineurin-like phosphoesterase" evidence="4">
    <location>
        <begin position="150"/>
        <end position="324"/>
    </location>
</feature>
<dbReference type="InterPro" id="IPR004843">
    <property type="entry name" value="Calcineurin-like_PHP"/>
</dbReference>
<keyword evidence="2" id="KW-0378">Hydrolase</keyword>
<evidence type="ECO:0000256" key="2">
    <source>
        <dbReference type="ARBA" id="ARBA00022801"/>
    </source>
</evidence>
<dbReference type="EMBL" id="LDJP01000083">
    <property type="protein sequence ID" value="KRG83044.1"/>
    <property type="molecule type" value="Genomic_DNA"/>
</dbReference>
<proteinExistence type="predicted"/>
<dbReference type="OrthoDB" id="9780884at2"/>
<evidence type="ECO:0000313" key="6">
    <source>
        <dbReference type="Proteomes" id="UP000050940"/>
    </source>
</evidence>
<evidence type="ECO:0000313" key="5">
    <source>
        <dbReference type="EMBL" id="KRG83044.1"/>
    </source>
</evidence>
<evidence type="ECO:0000259" key="4">
    <source>
        <dbReference type="Pfam" id="PF00149"/>
    </source>
</evidence>
<organism evidence="5 6">
    <name type="scientific">Stenotrophomonas daejeonensis</name>
    <dbReference type="NCBI Taxonomy" id="659018"/>
    <lineage>
        <taxon>Bacteria</taxon>
        <taxon>Pseudomonadati</taxon>
        <taxon>Pseudomonadota</taxon>
        <taxon>Gammaproteobacteria</taxon>
        <taxon>Lysobacterales</taxon>
        <taxon>Lysobacteraceae</taxon>
        <taxon>Stenotrophomonas</taxon>
    </lineage>
</organism>
<protein>
    <recommendedName>
        <fullName evidence="4">Calcineurin-like phosphoesterase domain-containing protein</fullName>
    </recommendedName>
</protein>
<comment type="caution">
    <text evidence="5">The sequence shown here is derived from an EMBL/GenBank/DDBJ whole genome shotgun (WGS) entry which is preliminary data.</text>
</comment>
<dbReference type="InterPro" id="IPR029052">
    <property type="entry name" value="Metallo-depent_PP-like"/>
</dbReference>
<dbReference type="GO" id="GO:0046872">
    <property type="term" value="F:metal ion binding"/>
    <property type="evidence" value="ECO:0007669"/>
    <property type="project" value="UniProtKB-KW"/>
</dbReference>
<dbReference type="PANTHER" id="PTHR31302">
    <property type="entry name" value="TRANSMEMBRANE PROTEIN WITH METALLOPHOSPHOESTERASE DOMAIN-RELATED"/>
    <property type="match status" value="1"/>
</dbReference>
<dbReference type="GO" id="GO:0008758">
    <property type="term" value="F:UDP-2,3-diacylglucosamine hydrolase activity"/>
    <property type="evidence" value="ECO:0007669"/>
    <property type="project" value="TreeGrafter"/>
</dbReference>
<dbReference type="InterPro" id="IPR051158">
    <property type="entry name" value="Metallophosphoesterase_sf"/>
</dbReference>
<dbReference type="Pfam" id="PF00149">
    <property type="entry name" value="Metallophos"/>
    <property type="match status" value="1"/>
</dbReference>
<sequence length="387" mass="42271">MMIVSILLFPLLLAFWLWWPVAALGRKRRWYAGLTFALGLLQPLLGWLWRRQAFGDVANAWVQLLFGWVMVAFALALVFVLLRDLLWLPLRLSRRAGRLRAFLHGARLHHVAVPLVLLLATLGTYNGLKPPKVHEREVVLSSLPVELDGLRVAVLADLHASPVKGAWRTRRIVDDVLATKPDLIVLPGDMVDGQVAGNAANVAALAELHAPHGVWVAPGNHEYYSNYTAWMAHFRQLGLGVLENETVKLAIGGRTLAVSGVGDPAFYRNPGLVQGGGIAPDIPRVVGQARGSDFHLLLAHQPKLAREAAATGAVDLQISGHTHGGHIIGMDRWLVAPFNDGFVRGDYRVGGMTLFVSAGVGQWDGFNARLGVPSSIDVLVLRSVRRR</sequence>
<dbReference type="Proteomes" id="UP000050940">
    <property type="component" value="Unassembled WGS sequence"/>
</dbReference>
<gene>
    <name evidence="5" type="ORF">ABB34_13165</name>
</gene>
<keyword evidence="6" id="KW-1185">Reference proteome</keyword>
<feature type="transmembrane region" description="Helical" evidence="3">
    <location>
        <begin position="61"/>
        <end position="82"/>
    </location>
</feature>
<dbReference type="PANTHER" id="PTHR31302:SF31">
    <property type="entry name" value="PHOSPHODIESTERASE YAEI"/>
    <property type="match status" value="1"/>
</dbReference>
<keyword evidence="3" id="KW-0812">Transmembrane</keyword>
<dbReference type="GO" id="GO:0016020">
    <property type="term" value="C:membrane"/>
    <property type="evidence" value="ECO:0007669"/>
    <property type="project" value="GOC"/>
</dbReference>
<feature type="transmembrane region" description="Helical" evidence="3">
    <location>
        <begin position="33"/>
        <end position="49"/>
    </location>
</feature>
<accession>A0A0R0DZK7</accession>
<dbReference type="GO" id="GO:0009245">
    <property type="term" value="P:lipid A biosynthetic process"/>
    <property type="evidence" value="ECO:0007669"/>
    <property type="project" value="TreeGrafter"/>
</dbReference>
<reference evidence="5 6" key="1">
    <citation type="submission" date="2015-05" db="EMBL/GenBank/DDBJ databases">
        <title>Genome sequencing and analysis of members of genus Stenotrophomonas.</title>
        <authorList>
            <person name="Patil P.P."/>
            <person name="Midha S."/>
            <person name="Patil P.B."/>
        </authorList>
    </citation>
    <scope>NUCLEOTIDE SEQUENCE [LARGE SCALE GENOMIC DNA]</scope>
    <source>
        <strain evidence="5 6">JCM 16244</strain>
    </source>
</reference>